<accession>A0ABS7BPG3</accession>
<proteinExistence type="inferred from homology"/>
<comment type="similarity">
    <text evidence="1 3">Belongs to the short-chain dehydrogenases/reductases (SDR) family.</text>
</comment>
<dbReference type="InterPro" id="IPR036291">
    <property type="entry name" value="NAD(P)-bd_dom_sf"/>
</dbReference>
<name>A0ABS7BPG3_9SPHN</name>
<dbReference type="PANTHER" id="PTHR44196">
    <property type="entry name" value="DEHYDROGENASE/REDUCTASE SDR FAMILY MEMBER 7B"/>
    <property type="match status" value="1"/>
</dbReference>
<dbReference type="PROSITE" id="PS00061">
    <property type="entry name" value="ADH_SHORT"/>
    <property type="match status" value="1"/>
</dbReference>
<dbReference type="PANTHER" id="PTHR44196:SF1">
    <property type="entry name" value="DEHYDROGENASE_REDUCTASE SDR FAMILY MEMBER 7B"/>
    <property type="match status" value="1"/>
</dbReference>
<organism evidence="6 7">
    <name type="scientific">Sphingomonas citri</name>
    <dbReference type="NCBI Taxonomy" id="2862499"/>
    <lineage>
        <taxon>Bacteria</taxon>
        <taxon>Pseudomonadati</taxon>
        <taxon>Pseudomonadota</taxon>
        <taxon>Alphaproteobacteria</taxon>
        <taxon>Sphingomonadales</taxon>
        <taxon>Sphingomonadaceae</taxon>
        <taxon>Sphingomonas</taxon>
    </lineage>
</organism>
<dbReference type="PRINTS" id="PR00081">
    <property type="entry name" value="GDHRDH"/>
</dbReference>
<dbReference type="NCBIfam" id="NF005495">
    <property type="entry name" value="PRK07109.1"/>
    <property type="match status" value="1"/>
</dbReference>
<evidence type="ECO:0000259" key="5">
    <source>
        <dbReference type="SMART" id="SM00822"/>
    </source>
</evidence>
<dbReference type="InterPro" id="IPR057326">
    <property type="entry name" value="KR_dom"/>
</dbReference>
<dbReference type="PRINTS" id="PR00080">
    <property type="entry name" value="SDRFAMILY"/>
</dbReference>
<comment type="caution">
    <text evidence="6">The sequence shown here is derived from an EMBL/GenBank/DDBJ whole genome shotgun (WGS) entry which is preliminary data.</text>
</comment>
<dbReference type="SUPFAM" id="SSF51735">
    <property type="entry name" value="NAD(P)-binding Rossmann-fold domains"/>
    <property type="match status" value="1"/>
</dbReference>
<keyword evidence="7" id="KW-1185">Reference proteome</keyword>
<protein>
    <submittedName>
        <fullName evidence="6">SDR family NAD(P)-dependent oxidoreductase</fullName>
    </submittedName>
</protein>
<sequence length="332" mass="34958">MPPQLKPIDQQVILITGASSGIGLVTARTAAKRGAKVVLVARDSDALATIAREIEEAGGQAAFATADVGDLRDVQRAAAKAVERFGRIDTWVNAAGVAIYAKLVDTPMDEHERLMRTNYLGAVHGCLTAVEQLQREGGALITVGSIVSDIPTAGMGAYAASKHAVKGYVDSLRIEIEGDRLPISVTLVKPSGIDTPIAEHAANHLDGAALLPPPVYAPELVAEAILEAAQHPKRDITVGGTGRLQVLVAEHFPPLLDKLGHKLLPMIQDRTRAPTRRDNLAAPFDGGRERSHDQHGRSVSLYDAAGRHKFAAATAVGAGLGLAVLARLRGRG</sequence>
<evidence type="ECO:0000256" key="3">
    <source>
        <dbReference type="RuleBase" id="RU000363"/>
    </source>
</evidence>
<evidence type="ECO:0000313" key="7">
    <source>
        <dbReference type="Proteomes" id="UP000759103"/>
    </source>
</evidence>
<evidence type="ECO:0000256" key="2">
    <source>
        <dbReference type="ARBA" id="ARBA00023002"/>
    </source>
</evidence>
<dbReference type="RefSeq" id="WP_219748717.1">
    <property type="nucleotide sequence ID" value="NZ_JAHXZN010000003.1"/>
</dbReference>
<reference evidence="6 7" key="1">
    <citation type="submission" date="2021-07" db="EMBL/GenBank/DDBJ databases">
        <title>Sphingomonas sp.</title>
        <authorList>
            <person name="Feng G."/>
            <person name="Li J."/>
            <person name="Pan M."/>
        </authorList>
    </citation>
    <scope>NUCLEOTIDE SEQUENCE [LARGE SCALE GENOMIC DNA]</scope>
    <source>
        <strain evidence="6 7">RRHST34</strain>
    </source>
</reference>
<dbReference type="SMART" id="SM00822">
    <property type="entry name" value="PKS_KR"/>
    <property type="match status" value="1"/>
</dbReference>
<gene>
    <name evidence="6" type="ORF">KZ820_11290</name>
</gene>
<feature type="domain" description="Ketoreductase" evidence="5">
    <location>
        <begin position="11"/>
        <end position="196"/>
    </location>
</feature>
<evidence type="ECO:0000256" key="4">
    <source>
        <dbReference type="SAM" id="MobiDB-lite"/>
    </source>
</evidence>
<dbReference type="EMBL" id="JAHXZN010000003">
    <property type="protein sequence ID" value="MBW6531319.1"/>
    <property type="molecule type" value="Genomic_DNA"/>
</dbReference>
<dbReference type="InterPro" id="IPR002347">
    <property type="entry name" value="SDR_fam"/>
</dbReference>
<feature type="compositionally biased region" description="Basic and acidic residues" evidence="4">
    <location>
        <begin position="286"/>
        <end position="296"/>
    </location>
</feature>
<dbReference type="Gene3D" id="3.40.50.720">
    <property type="entry name" value="NAD(P)-binding Rossmann-like Domain"/>
    <property type="match status" value="1"/>
</dbReference>
<dbReference type="Proteomes" id="UP000759103">
    <property type="component" value="Unassembled WGS sequence"/>
</dbReference>
<keyword evidence="2" id="KW-0560">Oxidoreductase</keyword>
<dbReference type="InterPro" id="IPR020904">
    <property type="entry name" value="Sc_DH/Rdtase_CS"/>
</dbReference>
<evidence type="ECO:0000256" key="1">
    <source>
        <dbReference type="ARBA" id="ARBA00006484"/>
    </source>
</evidence>
<evidence type="ECO:0000313" key="6">
    <source>
        <dbReference type="EMBL" id="MBW6531319.1"/>
    </source>
</evidence>
<dbReference type="Pfam" id="PF00106">
    <property type="entry name" value="adh_short"/>
    <property type="match status" value="1"/>
</dbReference>
<feature type="region of interest" description="Disordered" evidence="4">
    <location>
        <begin position="274"/>
        <end position="297"/>
    </location>
</feature>